<evidence type="ECO:0000313" key="2">
    <source>
        <dbReference type="EMBL" id="EIM73466.1"/>
    </source>
</evidence>
<dbReference type="Pfam" id="PF00534">
    <property type="entry name" value="Glycos_transf_1"/>
    <property type="match status" value="1"/>
</dbReference>
<protein>
    <submittedName>
        <fullName evidence="2">A-glycosyltransferase</fullName>
    </submittedName>
</protein>
<dbReference type="Gene3D" id="3.40.50.2000">
    <property type="entry name" value="Glycogen Phosphorylase B"/>
    <property type="match status" value="1"/>
</dbReference>
<dbReference type="PANTHER" id="PTHR46401:SF8">
    <property type="entry name" value="BLL6006 PROTEIN"/>
    <property type="match status" value="1"/>
</dbReference>
<sequence>MKVDVVFSGKEHDHRVPTHAQDLKDRARVLGVDDRAHFLGFLPRSEQVTLFRHAVAIVQPSLFEGWSTVIEDAKAISQFVIASNLAVNREQISQNVAFFDPHNATSLASLLSQYVDEDPERVDFDYTLNQREFAEDFLQVAESLRSSVGG</sequence>
<feature type="domain" description="Glycosyl transferase family 1" evidence="1">
    <location>
        <begin position="19"/>
        <end position="126"/>
    </location>
</feature>
<dbReference type="Proteomes" id="UP000004622">
    <property type="component" value="Unassembled WGS sequence"/>
</dbReference>
<keyword evidence="2" id="KW-0808">Transferase</keyword>
<proteinExistence type="predicted"/>
<dbReference type="InterPro" id="IPR001296">
    <property type="entry name" value="Glyco_trans_1"/>
</dbReference>
<dbReference type="AlphaFoldDB" id="I5BV64"/>
<evidence type="ECO:0000259" key="1">
    <source>
        <dbReference type="Pfam" id="PF00534"/>
    </source>
</evidence>
<dbReference type="PATRIC" id="fig|1189611.3.peg.2995"/>
<evidence type="ECO:0000313" key="3">
    <source>
        <dbReference type="Proteomes" id="UP000004622"/>
    </source>
</evidence>
<dbReference type="SUPFAM" id="SSF53756">
    <property type="entry name" value="UDP-Glycosyltransferase/glycogen phosphorylase"/>
    <property type="match status" value="1"/>
</dbReference>
<gene>
    <name evidence="2" type="ORF">A33O_14796</name>
</gene>
<name>I5BV64_9HYPH</name>
<organism evidence="2 3">
    <name type="scientific">Nitratireductor aquibiodomus RA22</name>
    <dbReference type="NCBI Taxonomy" id="1189611"/>
    <lineage>
        <taxon>Bacteria</taxon>
        <taxon>Pseudomonadati</taxon>
        <taxon>Pseudomonadota</taxon>
        <taxon>Alphaproteobacteria</taxon>
        <taxon>Hyphomicrobiales</taxon>
        <taxon>Phyllobacteriaceae</taxon>
        <taxon>Nitratireductor</taxon>
    </lineage>
</organism>
<dbReference type="GO" id="GO:0016757">
    <property type="term" value="F:glycosyltransferase activity"/>
    <property type="evidence" value="ECO:0007669"/>
    <property type="project" value="InterPro"/>
</dbReference>
<comment type="caution">
    <text evidence="2">The sequence shown here is derived from an EMBL/GenBank/DDBJ whole genome shotgun (WGS) entry which is preliminary data.</text>
</comment>
<dbReference type="EMBL" id="AJXZ01000038">
    <property type="protein sequence ID" value="EIM73466.1"/>
    <property type="molecule type" value="Genomic_DNA"/>
</dbReference>
<dbReference type="PANTHER" id="PTHR46401">
    <property type="entry name" value="GLYCOSYLTRANSFERASE WBBK-RELATED"/>
    <property type="match status" value="1"/>
</dbReference>
<accession>I5BV64</accession>
<reference evidence="2 3" key="1">
    <citation type="journal article" date="2012" name="J. Bacteriol.">
        <title>Genome Sequence of Nitratireductor aquibiodomus Strain RA22.</title>
        <authorList>
            <person name="Singh A."/>
            <person name="Jangir P.K."/>
            <person name="Kumari C."/>
            <person name="Sharma R."/>
        </authorList>
    </citation>
    <scope>NUCLEOTIDE SEQUENCE [LARGE SCALE GENOMIC DNA]</scope>
    <source>
        <strain evidence="2 3">RA22</strain>
    </source>
</reference>